<evidence type="ECO:0000313" key="4">
    <source>
        <dbReference type="Proteomes" id="UP000031623"/>
    </source>
</evidence>
<dbReference type="AlphaFoldDB" id="A0A090AJT0"/>
<dbReference type="GO" id="GO:0005524">
    <property type="term" value="F:ATP binding"/>
    <property type="evidence" value="ECO:0007669"/>
    <property type="project" value="InterPro"/>
</dbReference>
<feature type="domain" description="Endonuclease GajA/Old nuclease/RecF-like AAA" evidence="1">
    <location>
        <begin position="4"/>
        <end position="94"/>
    </location>
</feature>
<evidence type="ECO:0000259" key="1">
    <source>
        <dbReference type="Pfam" id="PF13175"/>
    </source>
</evidence>
<dbReference type="KEGG" id="tig:THII_0918"/>
<dbReference type="EMBL" id="AP014633">
    <property type="protein sequence ID" value="BAP55215.1"/>
    <property type="molecule type" value="Genomic_DNA"/>
</dbReference>
<dbReference type="PIRSF" id="PIRSF029347">
    <property type="entry name" value="RecF"/>
    <property type="match status" value="1"/>
</dbReference>
<dbReference type="Pfam" id="PF13304">
    <property type="entry name" value="AAA_21"/>
    <property type="match status" value="1"/>
</dbReference>
<dbReference type="Pfam" id="PF13175">
    <property type="entry name" value="AAA_15"/>
    <property type="match status" value="1"/>
</dbReference>
<dbReference type="InterPro" id="IPR027417">
    <property type="entry name" value="P-loop_NTPase"/>
</dbReference>
<protein>
    <submittedName>
        <fullName evidence="3">ATPase</fullName>
    </submittedName>
</protein>
<dbReference type="InterPro" id="IPR014555">
    <property type="entry name" value="RecF-like"/>
</dbReference>
<name>A0A090AJT0_9GAMM</name>
<dbReference type="InterPro" id="IPR003959">
    <property type="entry name" value="ATPase_AAA_core"/>
</dbReference>
<dbReference type="GO" id="GO:0016887">
    <property type="term" value="F:ATP hydrolysis activity"/>
    <property type="evidence" value="ECO:0007669"/>
    <property type="project" value="InterPro"/>
</dbReference>
<keyword evidence="4" id="KW-1185">Reference proteome</keyword>
<dbReference type="Gene3D" id="3.40.50.300">
    <property type="entry name" value="P-loop containing nucleotide triphosphate hydrolases"/>
    <property type="match status" value="2"/>
</dbReference>
<dbReference type="HOGENOM" id="CLU_035814_0_0_6"/>
<dbReference type="STRING" id="40754.THII_0918"/>
<proteinExistence type="predicted"/>
<dbReference type="Proteomes" id="UP000031623">
    <property type="component" value="Chromosome"/>
</dbReference>
<evidence type="ECO:0000259" key="2">
    <source>
        <dbReference type="Pfam" id="PF13304"/>
    </source>
</evidence>
<accession>A0A090AJT0</accession>
<dbReference type="PANTHER" id="PTHR40396">
    <property type="entry name" value="ATPASE-LIKE PROTEIN"/>
    <property type="match status" value="1"/>
</dbReference>
<reference evidence="3 4" key="1">
    <citation type="journal article" date="2014" name="ISME J.">
        <title>Ecophysiology of Thioploca ingrica as revealed by the complete genome sequence supplemented with proteomic evidence.</title>
        <authorList>
            <person name="Kojima H."/>
            <person name="Ogura Y."/>
            <person name="Yamamoto N."/>
            <person name="Togashi T."/>
            <person name="Mori H."/>
            <person name="Watanabe T."/>
            <person name="Nemoto F."/>
            <person name="Kurokawa K."/>
            <person name="Hayashi T."/>
            <person name="Fukui M."/>
        </authorList>
    </citation>
    <scope>NUCLEOTIDE SEQUENCE [LARGE SCALE GENOMIC DNA]</scope>
</reference>
<evidence type="ECO:0000313" key="3">
    <source>
        <dbReference type="EMBL" id="BAP55215.1"/>
    </source>
</evidence>
<dbReference type="PANTHER" id="PTHR40396:SF1">
    <property type="entry name" value="ATPASE AAA-TYPE CORE DOMAIN-CONTAINING PROTEIN"/>
    <property type="match status" value="1"/>
</dbReference>
<dbReference type="OrthoDB" id="9815944at2"/>
<dbReference type="InterPro" id="IPR041685">
    <property type="entry name" value="AAA_GajA/Old/RecF-like"/>
</dbReference>
<organism evidence="3 4">
    <name type="scientific">Thioploca ingrica</name>
    <dbReference type="NCBI Taxonomy" id="40754"/>
    <lineage>
        <taxon>Bacteria</taxon>
        <taxon>Pseudomonadati</taxon>
        <taxon>Pseudomonadota</taxon>
        <taxon>Gammaproteobacteria</taxon>
        <taxon>Thiotrichales</taxon>
        <taxon>Thiotrichaceae</taxon>
        <taxon>Thioploca</taxon>
    </lineage>
</organism>
<gene>
    <name evidence="3" type="ORF">THII_0918</name>
</gene>
<feature type="domain" description="ATPase AAA-type core" evidence="2">
    <location>
        <begin position="220"/>
        <end position="344"/>
    </location>
</feature>
<dbReference type="SUPFAM" id="SSF52540">
    <property type="entry name" value="P-loop containing nucleoside triphosphate hydrolases"/>
    <property type="match status" value="1"/>
</dbReference>
<sequence>MPHIEGIRIQNYRSLKDITLGKTSKNWNAEPLPQLITIIGSNGCGKSTLIDALAFLGDCLAEGVKSACDKPHRGGIERLLTRGQDHLIQFEIYYRHNDSSTCRGYYLCIGKDKTDQPYIVHEYLGETIKYIETNAFYLSLKKGHGDVKMGTDRIDVSLTDPQRLGISTFGNLANYPHIVAFREFLESWYLSSLVPILGHQITMIGAHKHLTRNGDNLANYAQYLSHYYPSRFEKVLQDIAQCIPGIDKIILKITEDNQLLLQFIDNRYITPFYAQDISDGILKFFAYLLLLQDPEPAALIGIEELENGLHHHLVESLALEMKQVTRYLYGPQILLTTHAPHLVDILTPEEVWIMKKNDHGFSTIERAVDIQMMKELSAKKKNFWYTYYVKQGL</sequence>